<name>A0A7G9V1Z5_9CAUD</name>
<evidence type="ECO:0000313" key="1">
    <source>
        <dbReference type="EMBL" id="QNO00301.1"/>
    </source>
</evidence>
<keyword evidence="2" id="KW-1185">Reference proteome</keyword>
<evidence type="ECO:0000313" key="2">
    <source>
        <dbReference type="Proteomes" id="UP000516132"/>
    </source>
</evidence>
<accession>A0A7G9V1Z5</accession>
<dbReference type="EMBL" id="MT670419">
    <property type="protein sequence ID" value="QNO00301.1"/>
    <property type="molecule type" value="Genomic_DNA"/>
</dbReference>
<sequence length="106" mass="12710">MHYNEALADKQGLSDVEREALDKVYDQLHYALEHPEVFGSVEDVVRELEYDLQHLWKFPQDPRFHRYQLEIKGCTCPLFDNMELFGHTADRYRVSDCPWHWKGEKV</sequence>
<proteinExistence type="predicted"/>
<organism evidence="1 2">
    <name type="scientific">Pseudomonas phage phiPsa315</name>
    <dbReference type="NCBI Taxonomy" id="1460363"/>
    <lineage>
        <taxon>Viruses</taxon>
        <taxon>Duplodnaviria</taxon>
        <taxon>Heunggongvirae</taxon>
        <taxon>Uroviricota</taxon>
        <taxon>Caudoviricetes</taxon>
        <taxon>Vandenendeviridae</taxon>
        <taxon>Gorskivirinae</taxon>
        <taxon>Otagovirus</taxon>
        <taxon>Otagovirus psa315</taxon>
    </lineage>
</organism>
<dbReference type="Proteomes" id="UP000516132">
    <property type="component" value="Segment"/>
</dbReference>
<reference evidence="1 2" key="1">
    <citation type="submission" date="2020-06" db="EMBL/GenBank/DDBJ databases">
        <title>Characterization of Pseudomonas phiPsa374-like phages.</title>
        <authorList>
            <person name="Warring S."/>
            <person name="Malone L.M."/>
            <person name="Easingwood R.A."/>
            <person name="Rigano L."/>
            <person name="Frampton R.A."/>
            <person name="Lopez Acedo E."/>
            <person name="Templeton M.D."/>
            <person name="Kleffmann T."/>
            <person name="Bostina M."/>
            <person name="Fineran P.C."/>
        </authorList>
    </citation>
    <scope>NUCLEOTIDE SEQUENCE [LARGE SCALE GENOMIC DNA]</scope>
</reference>
<protein>
    <submittedName>
        <fullName evidence="1">Uncharacterized protein</fullName>
    </submittedName>
</protein>
<gene>
    <name evidence="1" type="ORF">phiPsa315_043</name>
</gene>